<sequence length="364" mass="40816">VPHLIGGPPGTGKTRTVVEAVLQILRVQPEAFILLCAPSNPATDTLAQRLQPNLTPSQMLRLNDQNRTFAEAAQGSEPELLIPISVIVPHVPDKEIVPKPFLPQLVLCGDPNQLGPIVTSEEARTGELDVSLLERLFERPLYTAKKGNSLTLMPSLAPYTNLVKNYRSHPAILMPPSAIFYNDTLQPFAKNGTVVWSGLPNPKLPLKVIGTDSLEESNDERATWYNPGEIEKVVEVIKSLLKDAHLCRPVLHPEQIGVMAPWREQVWKLREKLRKEKLNAVDVGTVEDYQGRESRVVIISCVRSQERFLDEDIRKGLGLIYERKRMNVAITRAKELLVVVGNGALLQRDPYWKSFLQFSVRNKL</sequence>
<dbReference type="HOGENOM" id="CLU_001666_6_4_1"/>
<dbReference type="SUPFAM" id="SSF52540">
    <property type="entry name" value="P-loop containing nucleoside triphosphate hydrolases"/>
    <property type="match status" value="1"/>
</dbReference>
<keyword evidence="4" id="KW-1185">Reference proteome</keyword>
<dbReference type="GO" id="GO:0004386">
    <property type="term" value="F:helicase activity"/>
    <property type="evidence" value="ECO:0007669"/>
    <property type="project" value="InterPro"/>
</dbReference>
<gene>
    <name evidence="3" type="ORF">K443DRAFT_82742</name>
</gene>
<dbReference type="GO" id="GO:0005829">
    <property type="term" value="C:cytosol"/>
    <property type="evidence" value="ECO:0007669"/>
    <property type="project" value="TreeGrafter"/>
</dbReference>
<evidence type="ECO:0000259" key="2">
    <source>
        <dbReference type="Pfam" id="PF13087"/>
    </source>
</evidence>
<feature type="non-terminal residue" evidence="3">
    <location>
        <position position="1"/>
    </location>
</feature>
<dbReference type="OrthoDB" id="6513042at2759"/>
<dbReference type="STRING" id="1095629.A0A0C9Y6G8"/>
<evidence type="ECO:0000313" key="3">
    <source>
        <dbReference type="EMBL" id="KIK09574.1"/>
    </source>
</evidence>
<evidence type="ECO:0000259" key="1">
    <source>
        <dbReference type="Pfam" id="PF13086"/>
    </source>
</evidence>
<dbReference type="InterPro" id="IPR041677">
    <property type="entry name" value="DNA2/NAM7_AAA_11"/>
</dbReference>
<dbReference type="CDD" id="cd18808">
    <property type="entry name" value="SF1_C_Upf1"/>
    <property type="match status" value="1"/>
</dbReference>
<reference evidence="3 4" key="1">
    <citation type="submission" date="2014-04" db="EMBL/GenBank/DDBJ databases">
        <authorList>
            <consortium name="DOE Joint Genome Institute"/>
            <person name="Kuo A."/>
            <person name="Kohler A."/>
            <person name="Nagy L.G."/>
            <person name="Floudas D."/>
            <person name="Copeland A."/>
            <person name="Barry K.W."/>
            <person name="Cichocki N."/>
            <person name="Veneault-Fourrey C."/>
            <person name="LaButti K."/>
            <person name="Lindquist E.A."/>
            <person name="Lipzen A."/>
            <person name="Lundell T."/>
            <person name="Morin E."/>
            <person name="Murat C."/>
            <person name="Sun H."/>
            <person name="Tunlid A."/>
            <person name="Henrissat B."/>
            <person name="Grigoriev I.V."/>
            <person name="Hibbett D.S."/>
            <person name="Martin F."/>
            <person name="Nordberg H.P."/>
            <person name="Cantor M.N."/>
            <person name="Hua S.X."/>
        </authorList>
    </citation>
    <scope>NUCLEOTIDE SEQUENCE [LARGE SCALE GENOMIC DNA]</scope>
    <source>
        <strain evidence="3 4">LaAM-08-1</strain>
    </source>
</reference>
<evidence type="ECO:0000313" key="4">
    <source>
        <dbReference type="Proteomes" id="UP000054477"/>
    </source>
</evidence>
<dbReference type="Pfam" id="PF13087">
    <property type="entry name" value="AAA_12"/>
    <property type="match status" value="1"/>
</dbReference>
<reference evidence="4" key="2">
    <citation type="submission" date="2015-01" db="EMBL/GenBank/DDBJ databases">
        <title>Evolutionary Origins and Diversification of the Mycorrhizal Mutualists.</title>
        <authorList>
            <consortium name="DOE Joint Genome Institute"/>
            <consortium name="Mycorrhizal Genomics Consortium"/>
            <person name="Kohler A."/>
            <person name="Kuo A."/>
            <person name="Nagy L.G."/>
            <person name="Floudas D."/>
            <person name="Copeland A."/>
            <person name="Barry K.W."/>
            <person name="Cichocki N."/>
            <person name="Veneault-Fourrey C."/>
            <person name="LaButti K."/>
            <person name="Lindquist E.A."/>
            <person name="Lipzen A."/>
            <person name="Lundell T."/>
            <person name="Morin E."/>
            <person name="Murat C."/>
            <person name="Riley R."/>
            <person name="Ohm R."/>
            <person name="Sun H."/>
            <person name="Tunlid A."/>
            <person name="Henrissat B."/>
            <person name="Grigoriev I.V."/>
            <person name="Hibbett D.S."/>
            <person name="Martin F."/>
        </authorList>
    </citation>
    <scope>NUCLEOTIDE SEQUENCE [LARGE SCALE GENOMIC DNA]</scope>
    <source>
        <strain evidence="4">LaAM-08-1</strain>
    </source>
</reference>
<dbReference type="Gene3D" id="3.40.50.300">
    <property type="entry name" value="P-loop containing nucleotide triphosphate hydrolases"/>
    <property type="match status" value="2"/>
</dbReference>
<feature type="domain" description="DNA2/NAM7 helicase helicase" evidence="1">
    <location>
        <begin position="4"/>
        <end position="54"/>
    </location>
</feature>
<dbReference type="InterPro" id="IPR041679">
    <property type="entry name" value="DNA2/NAM7-like_C"/>
</dbReference>
<dbReference type="AlphaFoldDB" id="A0A0C9Y6G8"/>
<accession>A0A0C9Y6G8</accession>
<dbReference type="GO" id="GO:0035194">
    <property type="term" value="P:regulatory ncRNA-mediated post-transcriptional gene silencing"/>
    <property type="evidence" value="ECO:0007669"/>
    <property type="project" value="TreeGrafter"/>
</dbReference>
<dbReference type="InterPro" id="IPR047187">
    <property type="entry name" value="SF1_C_Upf1"/>
</dbReference>
<name>A0A0C9Y6G8_9AGAR</name>
<protein>
    <submittedName>
        <fullName evidence="3">Uncharacterized protein</fullName>
    </submittedName>
</protein>
<proteinExistence type="predicted"/>
<dbReference type="InterPro" id="IPR045055">
    <property type="entry name" value="DNA2/NAM7-like"/>
</dbReference>
<dbReference type="InterPro" id="IPR027417">
    <property type="entry name" value="P-loop_NTPase"/>
</dbReference>
<dbReference type="EMBL" id="KN838538">
    <property type="protein sequence ID" value="KIK09574.1"/>
    <property type="molecule type" value="Genomic_DNA"/>
</dbReference>
<dbReference type="PANTHER" id="PTHR10887">
    <property type="entry name" value="DNA2/NAM7 HELICASE FAMILY"/>
    <property type="match status" value="1"/>
</dbReference>
<dbReference type="PANTHER" id="PTHR10887:SF322">
    <property type="entry name" value="HELICASE MOV-10"/>
    <property type="match status" value="1"/>
</dbReference>
<feature type="domain" description="DNA2/NAM7 helicase-like C-terminal" evidence="2">
    <location>
        <begin position="140"/>
        <end position="342"/>
    </location>
</feature>
<dbReference type="Pfam" id="PF13086">
    <property type="entry name" value="AAA_11"/>
    <property type="match status" value="1"/>
</dbReference>
<organism evidence="3 4">
    <name type="scientific">Laccaria amethystina LaAM-08-1</name>
    <dbReference type="NCBI Taxonomy" id="1095629"/>
    <lineage>
        <taxon>Eukaryota</taxon>
        <taxon>Fungi</taxon>
        <taxon>Dikarya</taxon>
        <taxon>Basidiomycota</taxon>
        <taxon>Agaricomycotina</taxon>
        <taxon>Agaricomycetes</taxon>
        <taxon>Agaricomycetidae</taxon>
        <taxon>Agaricales</taxon>
        <taxon>Agaricineae</taxon>
        <taxon>Hydnangiaceae</taxon>
        <taxon>Laccaria</taxon>
    </lineage>
</organism>
<dbReference type="Proteomes" id="UP000054477">
    <property type="component" value="Unassembled WGS sequence"/>
</dbReference>